<proteinExistence type="predicted"/>
<keyword evidence="3" id="KW-1185">Reference proteome</keyword>
<protein>
    <submittedName>
        <fullName evidence="2">Uncharacterized protein</fullName>
    </submittedName>
</protein>
<evidence type="ECO:0000256" key="1">
    <source>
        <dbReference type="SAM" id="MobiDB-lite"/>
    </source>
</evidence>
<gene>
    <name evidence="2" type="ORF">HCBG_08759</name>
</gene>
<dbReference type="HOGENOM" id="CLU_2222451_0_0_1"/>
<dbReference type="Proteomes" id="UP000001631">
    <property type="component" value="Unassembled WGS sequence"/>
</dbReference>
<dbReference type="GeneID" id="69041775"/>
<accession>C0P029</accession>
<name>C0P029_AJECG</name>
<feature type="region of interest" description="Disordered" evidence="1">
    <location>
        <begin position="78"/>
        <end position="106"/>
    </location>
</feature>
<dbReference type="AlphaFoldDB" id="C0P029"/>
<evidence type="ECO:0000313" key="3">
    <source>
        <dbReference type="Proteomes" id="UP000001631"/>
    </source>
</evidence>
<sequence length="106" mass="11323">MEAGPRSNRSRASQLAVESVAVAGRRLADSQLVAAAPAAPAPDEDRVCWSLPDTTTTTSGSHDSIQLAHLAKRSGCQIKDRRPQSHSRKWVSSPGTFFPLKTKAKG</sequence>
<reference evidence="2" key="1">
    <citation type="submission" date="2009-02" db="EMBL/GenBank/DDBJ databases">
        <title>The Genome Sequence of Ajellomyces capsulatus strain G186AR.</title>
        <authorList>
            <consortium name="The Broad Institute Genome Sequencing Platform"/>
            <person name="Champion M."/>
            <person name="Cuomo C."/>
            <person name="Ma L.-J."/>
            <person name="Henn M.R."/>
            <person name="Sil A."/>
            <person name="Goldman B."/>
            <person name="Young S.K."/>
            <person name="Kodira C.D."/>
            <person name="Zeng Q."/>
            <person name="Koehrsen M."/>
            <person name="Alvarado L."/>
            <person name="Berlin A."/>
            <person name="Borenstein D."/>
            <person name="Chen Z."/>
            <person name="Engels R."/>
            <person name="Freedman E."/>
            <person name="Gellesch M."/>
            <person name="Goldberg J."/>
            <person name="Griggs A."/>
            <person name="Gujja S."/>
            <person name="Heiman D."/>
            <person name="Hepburn T."/>
            <person name="Howarth C."/>
            <person name="Jen D."/>
            <person name="Larson L."/>
            <person name="Lewis B."/>
            <person name="Mehta T."/>
            <person name="Park D."/>
            <person name="Pearson M."/>
            <person name="Roberts A."/>
            <person name="Saif S."/>
            <person name="Shea T."/>
            <person name="Shenoy N."/>
            <person name="Sisk P."/>
            <person name="Stolte C."/>
            <person name="Sykes S."/>
            <person name="Walk T."/>
            <person name="White J."/>
            <person name="Yandava C."/>
            <person name="Klein B."/>
            <person name="McEwen J.G."/>
            <person name="Puccia R."/>
            <person name="Goldman G.H."/>
            <person name="Felipe M.S."/>
            <person name="Nino-Vega G."/>
            <person name="San-Blas G."/>
            <person name="Taylor J."/>
            <person name="Mendoza L."/>
            <person name="Galagan J."/>
            <person name="Nusbaum C."/>
            <person name="Birren B."/>
        </authorList>
    </citation>
    <scope>NUCLEOTIDE SEQUENCE</scope>
    <source>
        <strain evidence="2">G186AR</strain>
    </source>
</reference>
<organism evidence="2 3">
    <name type="scientific">Ajellomyces capsulatus (strain G186AR / H82 / ATCC MYA-2454 / RMSCC 2432)</name>
    <name type="common">Darling's disease fungus</name>
    <name type="synonym">Histoplasma capsulatum</name>
    <dbReference type="NCBI Taxonomy" id="447093"/>
    <lineage>
        <taxon>Eukaryota</taxon>
        <taxon>Fungi</taxon>
        <taxon>Dikarya</taxon>
        <taxon>Ascomycota</taxon>
        <taxon>Pezizomycotina</taxon>
        <taxon>Eurotiomycetes</taxon>
        <taxon>Eurotiomycetidae</taxon>
        <taxon>Onygenales</taxon>
        <taxon>Ajellomycetaceae</taxon>
        <taxon>Histoplasma</taxon>
    </lineage>
</organism>
<evidence type="ECO:0000313" key="2">
    <source>
        <dbReference type="EMBL" id="EEH03119.1"/>
    </source>
</evidence>
<dbReference type="InParanoid" id="C0P029"/>
<dbReference type="EMBL" id="GG663379">
    <property type="protein sequence ID" value="EEH03119.1"/>
    <property type="molecule type" value="Genomic_DNA"/>
</dbReference>
<dbReference type="RefSeq" id="XP_045283600.1">
    <property type="nucleotide sequence ID" value="XM_045435808.1"/>
</dbReference>